<accession>A0A543DK09</accession>
<name>A0A543DK09_9PSEU</name>
<feature type="domain" description="HTH lacI-type" evidence="4">
    <location>
        <begin position="13"/>
        <end position="67"/>
    </location>
</feature>
<dbReference type="Proteomes" id="UP000315677">
    <property type="component" value="Unassembled WGS sequence"/>
</dbReference>
<evidence type="ECO:0000313" key="5">
    <source>
        <dbReference type="EMBL" id="TQM09674.1"/>
    </source>
</evidence>
<keyword evidence="2" id="KW-0238">DNA-binding</keyword>
<dbReference type="GO" id="GO:0003700">
    <property type="term" value="F:DNA-binding transcription factor activity"/>
    <property type="evidence" value="ECO:0007669"/>
    <property type="project" value="TreeGrafter"/>
</dbReference>
<dbReference type="PANTHER" id="PTHR30146">
    <property type="entry name" value="LACI-RELATED TRANSCRIPTIONAL REPRESSOR"/>
    <property type="match status" value="1"/>
</dbReference>
<reference evidence="5 6" key="1">
    <citation type="submission" date="2019-06" db="EMBL/GenBank/DDBJ databases">
        <title>Sequencing the genomes of 1000 actinobacteria strains.</title>
        <authorList>
            <person name="Klenk H.-P."/>
        </authorList>
    </citation>
    <scope>NUCLEOTIDE SEQUENCE [LARGE SCALE GENOMIC DNA]</scope>
    <source>
        <strain evidence="5 6">DSM 45301</strain>
    </source>
</reference>
<proteinExistence type="predicted"/>
<keyword evidence="6" id="KW-1185">Reference proteome</keyword>
<dbReference type="PROSITE" id="PS50932">
    <property type="entry name" value="HTH_LACI_2"/>
    <property type="match status" value="1"/>
</dbReference>
<evidence type="ECO:0000256" key="1">
    <source>
        <dbReference type="ARBA" id="ARBA00023015"/>
    </source>
</evidence>
<dbReference type="InterPro" id="IPR000843">
    <property type="entry name" value="HTH_LacI"/>
</dbReference>
<keyword evidence="3" id="KW-0804">Transcription</keyword>
<dbReference type="InterPro" id="IPR046335">
    <property type="entry name" value="LacI/GalR-like_sensor"/>
</dbReference>
<dbReference type="PANTHER" id="PTHR30146:SF109">
    <property type="entry name" value="HTH-TYPE TRANSCRIPTIONAL REGULATOR GALS"/>
    <property type="match status" value="1"/>
</dbReference>
<dbReference type="GO" id="GO:0000976">
    <property type="term" value="F:transcription cis-regulatory region binding"/>
    <property type="evidence" value="ECO:0007669"/>
    <property type="project" value="TreeGrafter"/>
</dbReference>
<dbReference type="SUPFAM" id="SSF53822">
    <property type="entry name" value="Periplasmic binding protein-like I"/>
    <property type="match status" value="1"/>
</dbReference>
<sequence length="347" mass="37230">MDRRITEVGRVSATMRDVARLAGVSVKTVSNVVNDFPHVKSATRDRVLAAIAELGYQMNFSARNLSRGTTGMIALAVPELSLPYFAELSDAVIAAAAERGYTVLVEQTGGVRERELEVLASERRRMTDGLIFSPIGLRPADAARLEVDYPIVLLGERALHSSVHHVAMANADGARAVAEHLLARGRRRIAVIGSFDERGPSAGSLRTRGFLDALDEAGVRHDPARTGEALRWSRTTGAAAMRQVLDRGVGFDAVFGLNDVLALGAMRVLHERGLRVPEDVAVAGFDDIEDGRFARPSLTTVQPGRAQIARTAVELLVERLAGGEPAAGPGGEERVAQFELLVRESTG</sequence>
<dbReference type="CDD" id="cd06267">
    <property type="entry name" value="PBP1_LacI_sugar_binding-like"/>
    <property type="match status" value="1"/>
</dbReference>
<dbReference type="Pfam" id="PF13377">
    <property type="entry name" value="Peripla_BP_3"/>
    <property type="match status" value="1"/>
</dbReference>
<dbReference type="InterPro" id="IPR028082">
    <property type="entry name" value="Peripla_BP_I"/>
</dbReference>
<dbReference type="PRINTS" id="PR00036">
    <property type="entry name" value="HTHLACI"/>
</dbReference>
<dbReference type="InterPro" id="IPR010982">
    <property type="entry name" value="Lambda_DNA-bd_dom_sf"/>
</dbReference>
<gene>
    <name evidence="5" type="ORF">FB558_5441</name>
</gene>
<dbReference type="SUPFAM" id="SSF47413">
    <property type="entry name" value="lambda repressor-like DNA-binding domains"/>
    <property type="match status" value="1"/>
</dbReference>
<organism evidence="5 6">
    <name type="scientific">Pseudonocardia kunmingensis</name>
    <dbReference type="NCBI Taxonomy" id="630975"/>
    <lineage>
        <taxon>Bacteria</taxon>
        <taxon>Bacillati</taxon>
        <taxon>Actinomycetota</taxon>
        <taxon>Actinomycetes</taxon>
        <taxon>Pseudonocardiales</taxon>
        <taxon>Pseudonocardiaceae</taxon>
        <taxon>Pseudonocardia</taxon>
    </lineage>
</organism>
<comment type="caution">
    <text evidence="5">The sequence shown here is derived from an EMBL/GenBank/DDBJ whole genome shotgun (WGS) entry which is preliminary data.</text>
</comment>
<dbReference type="EMBL" id="VFPA01000003">
    <property type="protein sequence ID" value="TQM09674.1"/>
    <property type="molecule type" value="Genomic_DNA"/>
</dbReference>
<dbReference type="SMART" id="SM00354">
    <property type="entry name" value="HTH_LACI"/>
    <property type="match status" value="1"/>
</dbReference>
<dbReference type="CDD" id="cd01392">
    <property type="entry name" value="HTH_LacI"/>
    <property type="match status" value="1"/>
</dbReference>
<dbReference type="AlphaFoldDB" id="A0A543DK09"/>
<dbReference type="Gene3D" id="1.10.260.40">
    <property type="entry name" value="lambda repressor-like DNA-binding domains"/>
    <property type="match status" value="1"/>
</dbReference>
<dbReference type="PROSITE" id="PS00356">
    <property type="entry name" value="HTH_LACI_1"/>
    <property type="match status" value="1"/>
</dbReference>
<dbReference type="Gene3D" id="3.40.50.2300">
    <property type="match status" value="2"/>
</dbReference>
<dbReference type="Pfam" id="PF00356">
    <property type="entry name" value="LacI"/>
    <property type="match status" value="1"/>
</dbReference>
<evidence type="ECO:0000256" key="2">
    <source>
        <dbReference type="ARBA" id="ARBA00023125"/>
    </source>
</evidence>
<evidence type="ECO:0000259" key="4">
    <source>
        <dbReference type="PROSITE" id="PS50932"/>
    </source>
</evidence>
<protein>
    <submittedName>
        <fullName evidence="5">LacI family transcriptional regulator</fullName>
    </submittedName>
</protein>
<keyword evidence="1" id="KW-0805">Transcription regulation</keyword>
<evidence type="ECO:0000313" key="6">
    <source>
        <dbReference type="Proteomes" id="UP000315677"/>
    </source>
</evidence>
<evidence type="ECO:0000256" key="3">
    <source>
        <dbReference type="ARBA" id="ARBA00023163"/>
    </source>
</evidence>